<evidence type="ECO:0000313" key="5">
    <source>
        <dbReference type="Proteomes" id="UP001144256"/>
    </source>
</evidence>
<dbReference type="PANTHER" id="PTHR43278">
    <property type="entry name" value="NAD(P)H-DEPENDENT FMN-CONTAINING OXIDOREDUCTASE YWQN-RELATED"/>
    <property type="match status" value="1"/>
</dbReference>
<sequence>MQVLVINGSPKGKYSTTLQSVLYIKKHFPDDNFEVINVGQQIKKLEKPEELTKVIEKVNNCDLILFSYPVYTFIAPYQLHRFIELMKQSNIFLNEKFATQISTSKHFFDVTAHRYIEENCNDMNIKYIKGISCDMDDLLTPKGRKELLVFWKYIKFSVENNISNPISINNTPYSTYTYNTCLSENIKSEDLETVIVTNYTDKDISLKNMVNDFCNTYKYKTKIININDFKFDGGCLGCFNCASGGQCIYKDGFQDLLRNVIQNADSIIYAATIKDHSLGASFKLYHDRQFCNGHRTVTVGMPVGYILSGNYSMEGNLRTIIEGRSEVGHNYLTSVVTDEVKNDEIIKNNLVNLSKQTEFALENKLVLPQNFYGIGGMKIFRDLIYLMRGLMKEDHKFYKKHGIYDFPQKKKKTIIKMILIGWLMSIPSVKKKAKGKMNEAMIKPYREAIDK</sequence>
<dbReference type="Pfam" id="PF03358">
    <property type="entry name" value="FMN_red"/>
    <property type="match status" value="1"/>
</dbReference>
<evidence type="ECO:0000259" key="3">
    <source>
        <dbReference type="Pfam" id="PF03358"/>
    </source>
</evidence>
<dbReference type="Gene3D" id="3.40.50.360">
    <property type="match status" value="2"/>
</dbReference>
<dbReference type="GO" id="GO:0016491">
    <property type="term" value="F:oxidoreductase activity"/>
    <property type="evidence" value="ECO:0007669"/>
    <property type="project" value="InterPro"/>
</dbReference>
<dbReference type="Proteomes" id="UP001144256">
    <property type="component" value="Unassembled WGS sequence"/>
</dbReference>
<feature type="domain" description="NADPH-dependent FMN reductase-like" evidence="3">
    <location>
        <begin position="1"/>
        <end position="104"/>
    </location>
</feature>
<gene>
    <name evidence="4" type="ORF">SH1V18_23530</name>
</gene>
<dbReference type="PANTHER" id="PTHR43278:SF4">
    <property type="entry name" value="NAD(P)H-DEPENDENT FMN-CONTAINING OXIDOREDUCTASE YWQN-RELATED"/>
    <property type="match status" value="1"/>
</dbReference>
<organism evidence="4 5">
    <name type="scientific">Vallitalea longa</name>
    <dbReference type="NCBI Taxonomy" id="2936439"/>
    <lineage>
        <taxon>Bacteria</taxon>
        <taxon>Bacillati</taxon>
        <taxon>Bacillota</taxon>
        <taxon>Clostridia</taxon>
        <taxon>Lachnospirales</taxon>
        <taxon>Vallitaleaceae</taxon>
        <taxon>Vallitalea</taxon>
    </lineage>
</organism>
<protein>
    <submittedName>
        <fullName evidence="4">Flavodoxin</fullName>
    </submittedName>
</protein>
<dbReference type="InterPro" id="IPR051796">
    <property type="entry name" value="ISF_SsuE-like"/>
</dbReference>
<reference evidence="4" key="1">
    <citation type="submission" date="2022-06" db="EMBL/GenBank/DDBJ databases">
        <title>Vallitalea longa sp. nov., an anaerobic bacterium isolated from marine sediment.</title>
        <authorList>
            <person name="Hirano S."/>
            <person name="Terahara T."/>
            <person name="Mori K."/>
            <person name="Hamada M."/>
            <person name="Matsumoto R."/>
            <person name="Kobayashi T."/>
        </authorList>
    </citation>
    <scope>NUCLEOTIDE SEQUENCE</scope>
    <source>
        <strain evidence="4">SH18-1</strain>
    </source>
</reference>
<keyword evidence="2" id="KW-0288">FMN</keyword>
<dbReference type="InterPro" id="IPR029039">
    <property type="entry name" value="Flavoprotein-like_sf"/>
</dbReference>
<keyword evidence="1" id="KW-0285">Flavoprotein</keyword>
<evidence type="ECO:0000313" key="4">
    <source>
        <dbReference type="EMBL" id="GKX29873.1"/>
    </source>
</evidence>
<comment type="caution">
    <text evidence="4">The sequence shown here is derived from an EMBL/GenBank/DDBJ whole genome shotgun (WGS) entry which is preliminary data.</text>
</comment>
<accession>A0A9W5YCK8</accession>
<name>A0A9W5YCK8_9FIRM</name>
<evidence type="ECO:0000256" key="1">
    <source>
        <dbReference type="ARBA" id="ARBA00022630"/>
    </source>
</evidence>
<dbReference type="RefSeq" id="WP_281815595.1">
    <property type="nucleotide sequence ID" value="NZ_BRLB01000006.1"/>
</dbReference>
<evidence type="ECO:0000256" key="2">
    <source>
        <dbReference type="ARBA" id="ARBA00022643"/>
    </source>
</evidence>
<dbReference type="InterPro" id="IPR005025">
    <property type="entry name" value="FMN_Rdtase-like_dom"/>
</dbReference>
<proteinExistence type="predicted"/>
<dbReference type="AlphaFoldDB" id="A0A9W5YCK8"/>
<dbReference type="SUPFAM" id="SSF52218">
    <property type="entry name" value="Flavoproteins"/>
    <property type="match status" value="2"/>
</dbReference>
<keyword evidence="5" id="KW-1185">Reference proteome</keyword>
<dbReference type="EMBL" id="BRLB01000006">
    <property type="protein sequence ID" value="GKX29873.1"/>
    <property type="molecule type" value="Genomic_DNA"/>
</dbReference>